<dbReference type="SUPFAM" id="SSF53335">
    <property type="entry name" value="S-adenosyl-L-methionine-dependent methyltransferases"/>
    <property type="match status" value="1"/>
</dbReference>
<keyword evidence="2" id="KW-1185">Reference proteome</keyword>
<dbReference type="EMBL" id="QKVO01000002">
    <property type="protein sequence ID" value="RAO95166.1"/>
    <property type="molecule type" value="Genomic_DNA"/>
</dbReference>
<protein>
    <recommendedName>
        <fullName evidence="3">SAM-dependent methyltransferase</fullName>
    </recommendedName>
</protein>
<evidence type="ECO:0000313" key="2">
    <source>
        <dbReference type="Proteomes" id="UP000249762"/>
    </source>
</evidence>
<comment type="caution">
    <text evidence="1">The sequence shown here is derived from an EMBL/GenBank/DDBJ whole genome shotgun (WGS) entry which is preliminary data.</text>
</comment>
<dbReference type="Gene3D" id="3.40.50.150">
    <property type="entry name" value="Vaccinia Virus protein VP39"/>
    <property type="match status" value="1"/>
</dbReference>
<dbReference type="OrthoDB" id="399024at2"/>
<dbReference type="InterPro" id="IPR029063">
    <property type="entry name" value="SAM-dependent_MTases_sf"/>
</dbReference>
<proteinExistence type="predicted"/>
<sequence>MRIRKIAEFLSAILTPNNNFLLVDIGADLGLLGLKLLRNELISEVWNVELSKVSLKNSQKLYSEKGVDLKARFFLSDGFSELSFENIRGYKEILIVLAGLGSKKIITILEKLPEDWKTKQLWLCCLPHAYPKKIREWSRDSEWKLLKEEDFSLREKNYSIFLFSYGKVI</sequence>
<reference evidence="2" key="1">
    <citation type="submission" date="2018-06" db="EMBL/GenBank/DDBJ databases">
        <authorList>
            <person name="Martinez Ocampo F."/>
            <person name="Quiroz Castaneda R.E."/>
            <person name="Rojas Lopez X."/>
        </authorList>
    </citation>
    <scope>NUCLEOTIDE SEQUENCE [LARGE SCALE GENOMIC DNA]</scope>
    <source>
        <strain evidence="2">INIFAP02</strain>
    </source>
</reference>
<dbReference type="PANTHER" id="PTHR38451:SF1">
    <property type="entry name" value="TRNA (ADENINE(22)-N(1))-METHYLTRANSFERASE"/>
    <property type="match status" value="1"/>
</dbReference>
<accession>A0A328PPT6</accession>
<dbReference type="AlphaFoldDB" id="A0A328PPT6"/>
<evidence type="ECO:0008006" key="3">
    <source>
        <dbReference type="Google" id="ProtNLM"/>
    </source>
</evidence>
<evidence type="ECO:0000313" key="1">
    <source>
        <dbReference type="EMBL" id="RAO95166.1"/>
    </source>
</evidence>
<name>A0A328PPT6_9MOLU</name>
<gene>
    <name evidence="1" type="ORF">DNK47_00870</name>
</gene>
<organism evidence="1 2">
    <name type="scientific">Mycoplasma wenyonii</name>
    <dbReference type="NCBI Taxonomy" id="65123"/>
    <lineage>
        <taxon>Bacteria</taxon>
        <taxon>Bacillati</taxon>
        <taxon>Mycoplasmatota</taxon>
        <taxon>Mollicutes</taxon>
        <taxon>Mycoplasmataceae</taxon>
        <taxon>Mycoplasma</taxon>
    </lineage>
</organism>
<dbReference type="Pfam" id="PF12847">
    <property type="entry name" value="Methyltransf_18"/>
    <property type="match status" value="1"/>
</dbReference>
<dbReference type="PANTHER" id="PTHR38451">
    <property type="entry name" value="TRNA (ADENINE(22)-N(1))-METHYLTRANSFERASE"/>
    <property type="match status" value="1"/>
</dbReference>
<dbReference type="Proteomes" id="UP000249762">
    <property type="component" value="Unassembled WGS sequence"/>
</dbReference>